<keyword evidence="3 10" id="KW-0716">Sensory transduction</keyword>
<reference evidence="12" key="1">
    <citation type="submission" date="2025-08" db="UniProtKB">
        <authorList>
            <consortium name="RefSeq"/>
        </authorList>
    </citation>
    <scope>IDENTIFICATION</scope>
    <source>
        <tissue evidence="12">Whole body</tissue>
    </source>
</reference>
<keyword evidence="4 10" id="KW-0812">Transmembrane</keyword>
<keyword evidence="8 10" id="KW-0675">Receptor</keyword>
<keyword evidence="9 10" id="KW-0807">Transducer</keyword>
<evidence type="ECO:0000256" key="6">
    <source>
        <dbReference type="ARBA" id="ARBA00022989"/>
    </source>
</evidence>
<feature type="transmembrane region" description="Helical" evidence="10">
    <location>
        <begin position="48"/>
        <end position="71"/>
    </location>
</feature>
<evidence type="ECO:0000256" key="9">
    <source>
        <dbReference type="ARBA" id="ARBA00023224"/>
    </source>
</evidence>
<dbReference type="RefSeq" id="XP_026668788.1">
    <property type="nucleotide sequence ID" value="XM_026812987.1"/>
</dbReference>
<evidence type="ECO:0000256" key="8">
    <source>
        <dbReference type="ARBA" id="ARBA00023170"/>
    </source>
</evidence>
<evidence type="ECO:0000256" key="7">
    <source>
        <dbReference type="ARBA" id="ARBA00023136"/>
    </source>
</evidence>
<sequence length="408" mass="47114">MANESVSVKTDLDSHSDYSLQLNRWLLKPIGIWPASPCTPRRDKIVSYIVNAICYSFMTFFLALCLLYLFLEDDSFHIKMRMIAAFSHWFVSIANYTILLLKRKDIRRCFEYIEKDWIRAMNERDRDVMLKNAKFGRYVATSCVAFMQGGVLAFCFITALNTETIRVGNETRIVHPLPVLVYKKLIDVNKSPTNEIMLFAEVFSLFIANSTTVGVFSLSAVLAAHARGQFNILMLRITELVNGSEKPKKTTTFNDIGMLVEHHLRTLNFVSTTEEVMNRIYFLELLRCVLAISILGYLILMDWDDREVKKLTTYFVVLISICFNMFIMCYNGEIIAEQCNDVGDVIYMTNWYDLPDKMILDLIFVIARSNVVVEITAGKIIHMSVSTFGQMMKTSFAYLNMFRQMTMR</sequence>
<dbReference type="KEGG" id="ccal:113464235"/>
<organism evidence="11 12">
    <name type="scientific">Ceratina calcarata</name>
    <dbReference type="NCBI Taxonomy" id="156304"/>
    <lineage>
        <taxon>Eukaryota</taxon>
        <taxon>Metazoa</taxon>
        <taxon>Ecdysozoa</taxon>
        <taxon>Arthropoda</taxon>
        <taxon>Hexapoda</taxon>
        <taxon>Insecta</taxon>
        <taxon>Pterygota</taxon>
        <taxon>Neoptera</taxon>
        <taxon>Endopterygota</taxon>
        <taxon>Hymenoptera</taxon>
        <taxon>Apocrita</taxon>
        <taxon>Aculeata</taxon>
        <taxon>Apoidea</taxon>
        <taxon>Anthophila</taxon>
        <taxon>Apidae</taxon>
        <taxon>Ceratina</taxon>
        <taxon>Zadontomerus</taxon>
    </lineage>
</organism>
<comment type="caution">
    <text evidence="10">Lacks conserved residue(s) required for the propagation of feature annotation.</text>
</comment>
<feature type="transmembrane region" description="Helical" evidence="10">
    <location>
        <begin position="202"/>
        <end position="226"/>
    </location>
</feature>
<dbReference type="AlphaFoldDB" id="A0AAJ7RZU6"/>
<keyword evidence="11" id="KW-1185">Reference proteome</keyword>
<feature type="transmembrane region" description="Helical" evidence="10">
    <location>
        <begin position="311"/>
        <end position="330"/>
    </location>
</feature>
<feature type="transmembrane region" description="Helical" evidence="10">
    <location>
        <begin position="280"/>
        <end position="299"/>
    </location>
</feature>
<evidence type="ECO:0000256" key="1">
    <source>
        <dbReference type="ARBA" id="ARBA00004651"/>
    </source>
</evidence>
<evidence type="ECO:0000256" key="2">
    <source>
        <dbReference type="ARBA" id="ARBA00022475"/>
    </source>
</evidence>
<dbReference type="Pfam" id="PF02949">
    <property type="entry name" value="7tm_6"/>
    <property type="match status" value="1"/>
</dbReference>
<dbReference type="GeneID" id="113464235"/>
<evidence type="ECO:0000313" key="11">
    <source>
        <dbReference type="Proteomes" id="UP000694925"/>
    </source>
</evidence>
<keyword evidence="2" id="KW-1003">Cell membrane</keyword>
<protein>
    <recommendedName>
        <fullName evidence="10">Odorant receptor</fullName>
    </recommendedName>
</protein>
<gene>
    <name evidence="12" type="primary">LOC113464235</name>
</gene>
<accession>A0AAJ7RZU6</accession>
<comment type="subcellular location">
    <subcellularLocation>
        <location evidence="1 10">Cell membrane</location>
        <topology evidence="1 10">Multi-pass membrane protein</topology>
    </subcellularLocation>
</comment>
<evidence type="ECO:0000256" key="3">
    <source>
        <dbReference type="ARBA" id="ARBA00022606"/>
    </source>
</evidence>
<evidence type="ECO:0000256" key="4">
    <source>
        <dbReference type="ARBA" id="ARBA00022692"/>
    </source>
</evidence>
<dbReference type="PANTHER" id="PTHR21137:SF35">
    <property type="entry name" value="ODORANT RECEPTOR 19A-RELATED"/>
    <property type="match status" value="1"/>
</dbReference>
<keyword evidence="5 10" id="KW-0552">Olfaction</keyword>
<dbReference type="GO" id="GO:0005549">
    <property type="term" value="F:odorant binding"/>
    <property type="evidence" value="ECO:0007669"/>
    <property type="project" value="InterPro"/>
</dbReference>
<keyword evidence="6 10" id="KW-1133">Transmembrane helix</keyword>
<dbReference type="PANTHER" id="PTHR21137">
    <property type="entry name" value="ODORANT RECEPTOR"/>
    <property type="match status" value="1"/>
</dbReference>
<evidence type="ECO:0000256" key="5">
    <source>
        <dbReference type="ARBA" id="ARBA00022725"/>
    </source>
</evidence>
<evidence type="ECO:0000256" key="10">
    <source>
        <dbReference type="RuleBase" id="RU351113"/>
    </source>
</evidence>
<dbReference type="GO" id="GO:0004984">
    <property type="term" value="F:olfactory receptor activity"/>
    <property type="evidence" value="ECO:0007669"/>
    <property type="project" value="InterPro"/>
</dbReference>
<dbReference type="Proteomes" id="UP000694925">
    <property type="component" value="Unplaced"/>
</dbReference>
<proteinExistence type="inferred from homology"/>
<feature type="transmembrane region" description="Helical" evidence="10">
    <location>
        <begin position="138"/>
        <end position="160"/>
    </location>
</feature>
<comment type="similarity">
    <text evidence="10">Belongs to the insect chemoreceptor superfamily. Heteromeric odorant receptor channel (TC 1.A.69) family.</text>
</comment>
<feature type="transmembrane region" description="Helical" evidence="10">
    <location>
        <begin position="83"/>
        <end position="101"/>
    </location>
</feature>
<dbReference type="GO" id="GO:0007165">
    <property type="term" value="P:signal transduction"/>
    <property type="evidence" value="ECO:0007669"/>
    <property type="project" value="UniProtKB-KW"/>
</dbReference>
<dbReference type="InterPro" id="IPR004117">
    <property type="entry name" value="7tm6_olfct_rcpt"/>
</dbReference>
<name>A0AAJ7RZU6_9HYME</name>
<dbReference type="GO" id="GO:0005886">
    <property type="term" value="C:plasma membrane"/>
    <property type="evidence" value="ECO:0007669"/>
    <property type="project" value="UniProtKB-SubCell"/>
</dbReference>
<keyword evidence="7 10" id="KW-0472">Membrane</keyword>
<evidence type="ECO:0000313" key="12">
    <source>
        <dbReference type="RefSeq" id="XP_026668788.1"/>
    </source>
</evidence>